<proteinExistence type="predicted"/>
<keyword evidence="2" id="KW-1185">Reference proteome</keyword>
<evidence type="ECO:0000313" key="3">
    <source>
        <dbReference type="WBParaSite" id="L893_g29.t1"/>
    </source>
</evidence>
<dbReference type="WBParaSite" id="L893_g29.t1">
    <property type="protein sequence ID" value="L893_g29.t1"/>
    <property type="gene ID" value="L893_g29"/>
</dbReference>
<name>A0A1I7ZR71_9BILA</name>
<feature type="compositionally biased region" description="Basic and acidic residues" evidence="1">
    <location>
        <begin position="75"/>
        <end position="92"/>
    </location>
</feature>
<protein>
    <submittedName>
        <fullName evidence="3">Cyclic nucleotide-binding domain-containing protein</fullName>
    </submittedName>
</protein>
<dbReference type="Proteomes" id="UP000095287">
    <property type="component" value="Unplaced"/>
</dbReference>
<reference evidence="3" key="1">
    <citation type="submission" date="2016-11" db="UniProtKB">
        <authorList>
            <consortium name="WormBaseParasite"/>
        </authorList>
    </citation>
    <scope>IDENTIFICATION</scope>
</reference>
<evidence type="ECO:0000256" key="1">
    <source>
        <dbReference type="SAM" id="MobiDB-lite"/>
    </source>
</evidence>
<organism evidence="2 3">
    <name type="scientific">Steinernema glaseri</name>
    <dbReference type="NCBI Taxonomy" id="37863"/>
    <lineage>
        <taxon>Eukaryota</taxon>
        <taxon>Metazoa</taxon>
        <taxon>Ecdysozoa</taxon>
        <taxon>Nematoda</taxon>
        <taxon>Chromadorea</taxon>
        <taxon>Rhabditida</taxon>
        <taxon>Tylenchina</taxon>
        <taxon>Panagrolaimomorpha</taxon>
        <taxon>Strongyloidoidea</taxon>
        <taxon>Steinernematidae</taxon>
        <taxon>Steinernema</taxon>
    </lineage>
</organism>
<feature type="region of interest" description="Disordered" evidence="1">
    <location>
        <begin position="69"/>
        <end position="95"/>
    </location>
</feature>
<feature type="compositionally biased region" description="Basic and acidic residues" evidence="1">
    <location>
        <begin position="330"/>
        <end position="353"/>
    </location>
</feature>
<dbReference type="AlphaFoldDB" id="A0A1I7ZR71"/>
<feature type="region of interest" description="Disordered" evidence="1">
    <location>
        <begin position="330"/>
        <end position="362"/>
    </location>
</feature>
<evidence type="ECO:0000313" key="2">
    <source>
        <dbReference type="Proteomes" id="UP000095287"/>
    </source>
</evidence>
<sequence length="400" mass="44574">MTETSFFIDHGSGLGSQKSTTSATAPWNLSLHFAQYFWLLLSLREKEDVRSKRRSIKIGVVQNTVGGGDQGRTYFPEEAKKRSSGGGRREEVAGSAIATSRCNKQKIAEGHSCEPRSFRESRNALRSHVPHRMCSLYDKGLIVSAGKQDECDVLYVLKGSSGTLLRVHSDQILFLAFFQFSKAGHYRHHSDFPTSRWTFPLCSTVSNPISVFGFLASSTCNLSALTAKSIVSAKSKRVSRKCKMRFQVPIVIAAAINVFGDRNHGPGGTRAVRSKSSEIAKKVVSRDKSYYKFDTSRALLNVTDNRRLGAESEFQRRARGRPDVEAIVKTDKRAESRGGRPWGHDPGGERSPEALDGVGETTSAEKNWADLAGFAERKWEKSDYLFRESYKLRSHTSRSY</sequence>
<accession>A0A1I7ZR71</accession>